<dbReference type="InterPro" id="IPR011009">
    <property type="entry name" value="Kinase-like_dom_sf"/>
</dbReference>
<dbReference type="Pfam" id="PF00954">
    <property type="entry name" value="S_locus_glycop"/>
    <property type="match status" value="1"/>
</dbReference>
<dbReference type="PROSITE" id="PS50011">
    <property type="entry name" value="PROTEIN_KINASE_DOM"/>
    <property type="match status" value="1"/>
</dbReference>
<feature type="region of interest" description="Disordered" evidence="12">
    <location>
        <begin position="770"/>
        <end position="856"/>
    </location>
</feature>
<dbReference type="PANTHER" id="PTHR27002:SF812">
    <property type="entry name" value="RECEPTOR-LIKE SERINE_THREONINE-PROTEIN KINASE"/>
    <property type="match status" value="1"/>
</dbReference>
<evidence type="ECO:0000256" key="5">
    <source>
        <dbReference type="ARBA" id="ARBA00022729"/>
    </source>
</evidence>
<keyword evidence="4 11" id="KW-0808">Transferase</keyword>
<evidence type="ECO:0000256" key="4">
    <source>
        <dbReference type="ARBA" id="ARBA00022679"/>
    </source>
</evidence>
<evidence type="ECO:0000256" key="12">
    <source>
        <dbReference type="SAM" id="MobiDB-lite"/>
    </source>
</evidence>
<evidence type="ECO:0000259" key="16">
    <source>
        <dbReference type="PROSITE" id="PS50948"/>
    </source>
</evidence>
<keyword evidence="6 11" id="KW-0547">Nucleotide-binding</keyword>
<feature type="compositionally biased region" description="Basic and acidic residues" evidence="12">
    <location>
        <begin position="812"/>
        <end position="856"/>
    </location>
</feature>
<dbReference type="PROSITE" id="PS00108">
    <property type="entry name" value="PROTEIN_KINASE_ST"/>
    <property type="match status" value="1"/>
</dbReference>
<dbReference type="FunFam" id="3.30.200.20:FF:001120">
    <property type="entry name" value="Putative DUF26-domain receptor-like protein kinase family protein"/>
    <property type="match status" value="1"/>
</dbReference>
<dbReference type="SMART" id="SM00473">
    <property type="entry name" value="PAN_AP"/>
    <property type="match status" value="1"/>
</dbReference>
<dbReference type="InterPro" id="IPR036426">
    <property type="entry name" value="Bulb-type_lectin_dom_sf"/>
</dbReference>
<accession>A0A6N2KTI3</accession>
<dbReference type="Pfam" id="PF08276">
    <property type="entry name" value="PAN_2"/>
    <property type="match status" value="1"/>
</dbReference>
<dbReference type="InterPro" id="IPR008271">
    <property type="entry name" value="Ser/Thr_kinase_AS"/>
</dbReference>
<dbReference type="Pfam" id="PF07714">
    <property type="entry name" value="PK_Tyr_Ser-Thr"/>
    <property type="match status" value="1"/>
</dbReference>
<dbReference type="PROSITE" id="PS50927">
    <property type="entry name" value="BULB_LECTIN"/>
    <property type="match status" value="1"/>
</dbReference>
<dbReference type="SMART" id="SM00220">
    <property type="entry name" value="S_TKc"/>
    <property type="match status" value="1"/>
</dbReference>
<reference evidence="17" key="1">
    <citation type="submission" date="2019-03" db="EMBL/GenBank/DDBJ databases">
        <authorList>
            <person name="Mank J."/>
            <person name="Almeida P."/>
        </authorList>
    </citation>
    <scope>NUCLEOTIDE SEQUENCE</scope>
    <source>
        <strain evidence="17">78183</strain>
    </source>
</reference>
<keyword evidence="9" id="KW-1015">Disulfide bond</keyword>
<gene>
    <name evidence="17" type="ORF">SVIM_LOCUS137415</name>
</gene>
<dbReference type="FunFam" id="1.10.510.10:FF:001270">
    <property type="entry name" value="Uncharacterized protein"/>
    <property type="match status" value="1"/>
</dbReference>
<keyword evidence="2" id="KW-1003">Cell membrane</keyword>
<dbReference type="InterPro" id="IPR001245">
    <property type="entry name" value="Ser-Thr/Tyr_kinase_cat_dom"/>
</dbReference>
<dbReference type="Gene3D" id="3.30.200.20">
    <property type="entry name" value="Phosphorylase Kinase, domain 1"/>
    <property type="match status" value="1"/>
</dbReference>
<evidence type="ECO:0000256" key="7">
    <source>
        <dbReference type="ARBA" id="ARBA00022777"/>
    </source>
</evidence>
<keyword evidence="8 11" id="KW-0067">ATP-binding</keyword>
<dbReference type="InterPro" id="IPR000719">
    <property type="entry name" value="Prot_kinase_dom"/>
</dbReference>
<dbReference type="AlphaFoldDB" id="A0A6N2KTI3"/>
<name>A0A6N2KTI3_SALVM</name>
<keyword evidence="10" id="KW-0325">Glycoprotein</keyword>
<dbReference type="EMBL" id="CAADRP010000779">
    <property type="protein sequence ID" value="VFU31848.1"/>
    <property type="molecule type" value="Genomic_DNA"/>
</dbReference>
<dbReference type="CDD" id="cd01098">
    <property type="entry name" value="PAN_AP_plant"/>
    <property type="match status" value="1"/>
</dbReference>
<comment type="catalytic activity">
    <reaction evidence="11">
        <text>L-threonyl-[protein] + ATP = O-phospho-L-threonyl-[protein] + ADP + H(+)</text>
        <dbReference type="Rhea" id="RHEA:46608"/>
        <dbReference type="Rhea" id="RHEA-COMP:11060"/>
        <dbReference type="Rhea" id="RHEA-COMP:11605"/>
        <dbReference type="ChEBI" id="CHEBI:15378"/>
        <dbReference type="ChEBI" id="CHEBI:30013"/>
        <dbReference type="ChEBI" id="CHEBI:30616"/>
        <dbReference type="ChEBI" id="CHEBI:61977"/>
        <dbReference type="ChEBI" id="CHEBI:456216"/>
        <dbReference type="EC" id="2.7.11.1"/>
    </reaction>
</comment>
<dbReference type="CDD" id="cd14066">
    <property type="entry name" value="STKc_IRAK"/>
    <property type="match status" value="1"/>
</dbReference>
<evidence type="ECO:0000256" key="8">
    <source>
        <dbReference type="ARBA" id="ARBA00022840"/>
    </source>
</evidence>
<comment type="similarity">
    <text evidence="11">Belongs to the protein kinase superfamily. Ser/Thr protein kinase family.</text>
</comment>
<keyword evidence="7 11" id="KW-0418">Kinase</keyword>
<proteinExistence type="inferred from homology"/>
<evidence type="ECO:0000259" key="14">
    <source>
        <dbReference type="PROSITE" id="PS50011"/>
    </source>
</evidence>
<feature type="domain" description="Apple" evidence="16">
    <location>
        <begin position="341"/>
        <end position="426"/>
    </location>
</feature>
<dbReference type="InterPro" id="IPR000858">
    <property type="entry name" value="S_locus_glycoprot_dom"/>
</dbReference>
<evidence type="ECO:0000256" key="3">
    <source>
        <dbReference type="ARBA" id="ARBA00022527"/>
    </source>
</evidence>
<dbReference type="InterPro" id="IPR003609">
    <property type="entry name" value="Pan_app"/>
</dbReference>
<dbReference type="SUPFAM" id="SSF51110">
    <property type="entry name" value="alpha-D-mannose-specific plant lectins"/>
    <property type="match status" value="1"/>
</dbReference>
<feature type="signal peptide" evidence="13">
    <location>
        <begin position="1"/>
        <end position="26"/>
    </location>
</feature>
<dbReference type="SMART" id="SM00108">
    <property type="entry name" value="B_lectin"/>
    <property type="match status" value="1"/>
</dbReference>
<dbReference type="GO" id="GO:0048544">
    <property type="term" value="P:recognition of pollen"/>
    <property type="evidence" value="ECO:0007669"/>
    <property type="project" value="InterPro"/>
</dbReference>
<evidence type="ECO:0000256" key="13">
    <source>
        <dbReference type="SAM" id="SignalP"/>
    </source>
</evidence>
<feature type="domain" description="Bulb-type lectin" evidence="15">
    <location>
        <begin position="29"/>
        <end position="154"/>
    </location>
</feature>
<dbReference type="PROSITE" id="PS50948">
    <property type="entry name" value="PAN"/>
    <property type="match status" value="1"/>
</dbReference>
<dbReference type="GO" id="GO:0005886">
    <property type="term" value="C:plasma membrane"/>
    <property type="evidence" value="ECO:0007669"/>
    <property type="project" value="UniProtKB-SubCell"/>
</dbReference>
<feature type="chain" id="PRO_5026758517" description="Receptor-like serine/threonine-protein kinase" evidence="13">
    <location>
        <begin position="27"/>
        <end position="883"/>
    </location>
</feature>
<keyword evidence="5 13" id="KW-0732">Signal</keyword>
<evidence type="ECO:0000256" key="9">
    <source>
        <dbReference type="ARBA" id="ARBA00023157"/>
    </source>
</evidence>
<keyword evidence="3 11" id="KW-0723">Serine/threonine-protein kinase</keyword>
<comment type="catalytic activity">
    <reaction evidence="11">
        <text>L-seryl-[protein] + ATP = O-phospho-L-seryl-[protein] + ADP + H(+)</text>
        <dbReference type="Rhea" id="RHEA:17989"/>
        <dbReference type="Rhea" id="RHEA-COMP:9863"/>
        <dbReference type="Rhea" id="RHEA-COMP:11604"/>
        <dbReference type="ChEBI" id="CHEBI:15378"/>
        <dbReference type="ChEBI" id="CHEBI:29999"/>
        <dbReference type="ChEBI" id="CHEBI:30616"/>
        <dbReference type="ChEBI" id="CHEBI:83421"/>
        <dbReference type="ChEBI" id="CHEBI:456216"/>
        <dbReference type="EC" id="2.7.11.1"/>
    </reaction>
</comment>
<dbReference type="PANTHER" id="PTHR27002">
    <property type="entry name" value="RECEPTOR-LIKE SERINE/THREONINE-PROTEIN KINASE SD1-8"/>
    <property type="match status" value="1"/>
</dbReference>
<dbReference type="CDD" id="cd00028">
    <property type="entry name" value="B_lectin"/>
    <property type="match status" value="1"/>
</dbReference>
<dbReference type="GO" id="GO:0005524">
    <property type="term" value="F:ATP binding"/>
    <property type="evidence" value="ECO:0007669"/>
    <property type="project" value="UniProtKB-KW"/>
</dbReference>
<dbReference type="FunFam" id="1.10.510.10:FF:001019">
    <property type="entry name" value="G-type lectin S-receptor-like serine/threonine-protein kinase B120"/>
    <property type="match status" value="1"/>
</dbReference>
<sequence>MCVKTKPCFSLFVLLWLFVYHRTCFSIGVDTISVGQSLSVNQTLVSKTGIFELGFFPRGTSDNIYLGIWYRNFADKTIVWVANRESPSNDPASSKLELLSDGNLVLRKTSTETVWSPALASSMPNTTKAEAVILDDGNFVIRDGSNPSTIFWQSFDYPTDTWLPGAKLGINKHTRQVQRLISWKNLEDPAPGMFSVEIDPNGSSQFFIEWNRSVEYRSSGRWNGQIFTLVPEMRSNYIYNFSYVSNENESYFTYSLYNNSLLSRFVIGVHGQMQQLSWSKGPWSWVLYWSQPRDQAGVYGFCGVFGVFHASSSYCECLKGFKPLVQDDWSSGCVRKSPLQCQNKKSIGKEDGFLKMSDLALPANFKTYQKVSAGRCRLDCMEKCSCMAYTYNNSTGCSLWEGDLIDLQQSGVADGRAGAEIYIRLAASEPELQIGNGSTRTVKSDVFSFGVLVLEIVSGRKNTSFYHSDSLNLLGHGKLPTGLGVAVKRLSERSGQGLEEFRNETILIAKLQHRNLVRLLGSCIERDEKMLIYEYMPNKSLDFFLFGANRGRILDWGTRIRIIEGTAQGLLYLHRYSRLRIIHRDLKPSNILLDSEMNPKISDFGMARIFGGNETQGNTKRIVGTYGYMSPEYAMEGLFSIKSDVFSFGVLVLEIVSGRKNTSFYHSDSLNLLGHAWKLWRSNKASDMMDPTLGDPPSTSMLLRYINIGLLCVQESPADRPTMSDVISMIVNEHVALPEPKQPAFVAGRNVAEPGPLMRSETLGAEIEEEGHRLEDPLAEIERLSGGPPEGRRGSSPKRSSGNRRVAADGPSDERCWLSAEGERRGLSGERSSSEERHGLSAEGERRGLSMERPSERRSIRVLHVENNGVCGIEFFNVFVSLI</sequence>
<evidence type="ECO:0000256" key="10">
    <source>
        <dbReference type="ARBA" id="ARBA00023180"/>
    </source>
</evidence>
<dbReference type="Gene3D" id="2.90.10.10">
    <property type="entry name" value="Bulb-type lectin domain"/>
    <property type="match status" value="1"/>
</dbReference>
<evidence type="ECO:0000256" key="11">
    <source>
        <dbReference type="PIRNR" id="PIRNR000641"/>
    </source>
</evidence>
<dbReference type="EC" id="2.7.11.1" evidence="11"/>
<dbReference type="InterPro" id="IPR001480">
    <property type="entry name" value="Bulb-type_lectin_dom"/>
</dbReference>
<dbReference type="GO" id="GO:0004674">
    <property type="term" value="F:protein serine/threonine kinase activity"/>
    <property type="evidence" value="ECO:0007669"/>
    <property type="project" value="UniProtKB-KW"/>
</dbReference>
<evidence type="ECO:0000256" key="6">
    <source>
        <dbReference type="ARBA" id="ARBA00022741"/>
    </source>
</evidence>
<dbReference type="InterPro" id="IPR024171">
    <property type="entry name" value="SRK-like_kinase"/>
</dbReference>
<feature type="compositionally biased region" description="Basic and acidic residues" evidence="12">
    <location>
        <begin position="770"/>
        <end position="783"/>
    </location>
</feature>
<comment type="subcellular location">
    <subcellularLocation>
        <location evidence="1">Cell membrane</location>
        <topology evidence="1">Single-pass type I membrane protein</topology>
    </subcellularLocation>
</comment>
<keyword evidence="2" id="KW-0472">Membrane</keyword>
<evidence type="ECO:0000313" key="17">
    <source>
        <dbReference type="EMBL" id="VFU31848.1"/>
    </source>
</evidence>
<feature type="domain" description="Protein kinase" evidence="14">
    <location>
        <begin position="428"/>
        <end position="737"/>
    </location>
</feature>
<organism evidence="17">
    <name type="scientific">Salix viminalis</name>
    <name type="common">Common osier</name>
    <name type="synonym">Basket willow</name>
    <dbReference type="NCBI Taxonomy" id="40686"/>
    <lineage>
        <taxon>Eukaryota</taxon>
        <taxon>Viridiplantae</taxon>
        <taxon>Streptophyta</taxon>
        <taxon>Embryophyta</taxon>
        <taxon>Tracheophyta</taxon>
        <taxon>Spermatophyta</taxon>
        <taxon>Magnoliopsida</taxon>
        <taxon>eudicotyledons</taxon>
        <taxon>Gunneridae</taxon>
        <taxon>Pentapetalae</taxon>
        <taxon>rosids</taxon>
        <taxon>fabids</taxon>
        <taxon>Malpighiales</taxon>
        <taxon>Salicaceae</taxon>
        <taxon>Saliceae</taxon>
        <taxon>Salix</taxon>
    </lineage>
</organism>
<dbReference type="SUPFAM" id="SSF56112">
    <property type="entry name" value="Protein kinase-like (PK-like)"/>
    <property type="match status" value="1"/>
</dbReference>
<evidence type="ECO:0000259" key="15">
    <source>
        <dbReference type="PROSITE" id="PS50927"/>
    </source>
</evidence>
<dbReference type="FunFam" id="2.90.10.10:FF:000002">
    <property type="entry name" value="Serine/threonine-protein kinase"/>
    <property type="match status" value="1"/>
</dbReference>
<protein>
    <recommendedName>
        <fullName evidence="11">Receptor-like serine/threonine-protein kinase</fullName>
        <ecNumber evidence="11">2.7.11.1</ecNumber>
    </recommendedName>
</protein>
<evidence type="ECO:0000256" key="2">
    <source>
        <dbReference type="ARBA" id="ARBA00022475"/>
    </source>
</evidence>
<evidence type="ECO:0000256" key="1">
    <source>
        <dbReference type="ARBA" id="ARBA00004251"/>
    </source>
</evidence>
<dbReference type="Pfam" id="PF01453">
    <property type="entry name" value="B_lectin"/>
    <property type="match status" value="1"/>
</dbReference>
<dbReference type="PIRSF" id="PIRSF000641">
    <property type="entry name" value="SRK"/>
    <property type="match status" value="1"/>
</dbReference>
<dbReference type="Gene3D" id="1.10.510.10">
    <property type="entry name" value="Transferase(Phosphotransferase) domain 1"/>
    <property type="match status" value="2"/>
</dbReference>